<keyword evidence="3" id="KW-1185">Reference proteome</keyword>
<evidence type="ECO:0000313" key="2">
    <source>
        <dbReference type="EMBL" id="KAL2918949.1"/>
    </source>
</evidence>
<proteinExistence type="predicted"/>
<protein>
    <submittedName>
        <fullName evidence="2">Uncharacterized protein</fullName>
    </submittedName>
</protein>
<dbReference type="EMBL" id="JADGIZ020000004">
    <property type="protein sequence ID" value="KAL2918949.1"/>
    <property type="molecule type" value="Genomic_DNA"/>
</dbReference>
<reference evidence="2 3" key="1">
    <citation type="submission" date="2023-09" db="EMBL/GenBank/DDBJ databases">
        <title>Pangenome analysis of Batrachochytrium dendrobatidis and related Chytrids.</title>
        <authorList>
            <person name="Yacoub M.N."/>
            <person name="Stajich J.E."/>
            <person name="James T.Y."/>
        </authorList>
    </citation>
    <scope>NUCLEOTIDE SEQUENCE [LARGE SCALE GENOMIC DNA]</scope>
    <source>
        <strain evidence="2 3">JEL0888</strain>
    </source>
</reference>
<evidence type="ECO:0000256" key="1">
    <source>
        <dbReference type="SAM" id="MobiDB-lite"/>
    </source>
</evidence>
<feature type="compositionally biased region" description="Basic and acidic residues" evidence="1">
    <location>
        <begin position="181"/>
        <end position="190"/>
    </location>
</feature>
<evidence type="ECO:0000313" key="3">
    <source>
        <dbReference type="Proteomes" id="UP001527925"/>
    </source>
</evidence>
<gene>
    <name evidence="2" type="ORF">HK105_201217</name>
</gene>
<name>A0ABR4NHK8_9FUNG</name>
<organism evidence="2 3">
    <name type="scientific">Polyrhizophydium stewartii</name>
    <dbReference type="NCBI Taxonomy" id="2732419"/>
    <lineage>
        <taxon>Eukaryota</taxon>
        <taxon>Fungi</taxon>
        <taxon>Fungi incertae sedis</taxon>
        <taxon>Chytridiomycota</taxon>
        <taxon>Chytridiomycota incertae sedis</taxon>
        <taxon>Chytridiomycetes</taxon>
        <taxon>Rhizophydiales</taxon>
        <taxon>Rhizophydiales incertae sedis</taxon>
        <taxon>Polyrhizophydium</taxon>
    </lineage>
</organism>
<feature type="compositionally biased region" description="Gly residues" evidence="1">
    <location>
        <begin position="76"/>
        <end position="85"/>
    </location>
</feature>
<accession>A0ABR4NHK8</accession>
<feature type="region of interest" description="Disordered" evidence="1">
    <location>
        <begin position="131"/>
        <end position="190"/>
    </location>
</feature>
<feature type="compositionally biased region" description="Gly residues" evidence="1">
    <location>
        <begin position="137"/>
        <end position="154"/>
    </location>
</feature>
<comment type="caution">
    <text evidence="2">The sequence shown here is derived from an EMBL/GenBank/DDBJ whole genome shotgun (WGS) entry which is preliminary data.</text>
</comment>
<sequence>MEQRIRDFHDEAAGFVQARSEGRPFVAGKAAKAMRTLQRFLFRNQQQRFSDSDKARLFSAVQSYYLLFGVGAEGGGRSSGAGGAGADDSDGEAGGAAASALPLVEDALKVSVFTPKQKATMLKWYEAMLGSASGSGSASGRGGAAGGRSTGGGGSDDDDGRGEWVFESDSDGDGAAQADAGRGDHVFWSL</sequence>
<feature type="compositionally biased region" description="Acidic residues" evidence="1">
    <location>
        <begin position="155"/>
        <end position="172"/>
    </location>
</feature>
<dbReference type="Proteomes" id="UP001527925">
    <property type="component" value="Unassembled WGS sequence"/>
</dbReference>
<feature type="region of interest" description="Disordered" evidence="1">
    <location>
        <begin position="76"/>
        <end position="97"/>
    </location>
</feature>